<keyword evidence="2" id="KW-1185">Reference proteome</keyword>
<accession>A0ACC1Z3A2</accession>
<dbReference type="Proteomes" id="UP001164539">
    <property type="component" value="Chromosome 1"/>
</dbReference>
<protein>
    <submittedName>
        <fullName evidence="1">Retrotransposon protein, putative, Ty3-gypsy subclass</fullName>
    </submittedName>
</protein>
<dbReference type="EMBL" id="CM051394">
    <property type="protein sequence ID" value="KAJ4729345.1"/>
    <property type="molecule type" value="Genomic_DNA"/>
</dbReference>
<comment type="caution">
    <text evidence="1">The sequence shown here is derived from an EMBL/GenBank/DDBJ whole genome shotgun (WGS) entry which is preliminary data.</text>
</comment>
<evidence type="ECO:0000313" key="2">
    <source>
        <dbReference type="Proteomes" id="UP001164539"/>
    </source>
</evidence>
<evidence type="ECO:0000313" key="1">
    <source>
        <dbReference type="EMBL" id="KAJ4729345.1"/>
    </source>
</evidence>
<organism evidence="1 2">
    <name type="scientific">Melia azedarach</name>
    <name type="common">Chinaberry tree</name>
    <dbReference type="NCBI Taxonomy" id="155640"/>
    <lineage>
        <taxon>Eukaryota</taxon>
        <taxon>Viridiplantae</taxon>
        <taxon>Streptophyta</taxon>
        <taxon>Embryophyta</taxon>
        <taxon>Tracheophyta</taxon>
        <taxon>Spermatophyta</taxon>
        <taxon>Magnoliopsida</taxon>
        <taxon>eudicotyledons</taxon>
        <taxon>Gunneridae</taxon>
        <taxon>Pentapetalae</taxon>
        <taxon>rosids</taxon>
        <taxon>malvids</taxon>
        <taxon>Sapindales</taxon>
        <taxon>Meliaceae</taxon>
        <taxon>Melia</taxon>
    </lineage>
</organism>
<reference evidence="1 2" key="1">
    <citation type="journal article" date="2023" name="Science">
        <title>Complex scaffold remodeling in plant triterpene biosynthesis.</title>
        <authorList>
            <person name="De La Pena R."/>
            <person name="Hodgson H."/>
            <person name="Liu J.C."/>
            <person name="Stephenson M.J."/>
            <person name="Martin A.C."/>
            <person name="Owen C."/>
            <person name="Harkess A."/>
            <person name="Leebens-Mack J."/>
            <person name="Jimenez L.E."/>
            <person name="Osbourn A."/>
            <person name="Sattely E.S."/>
        </authorList>
    </citation>
    <scope>NUCLEOTIDE SEQUENCE [LARGE SCALE GENOMIC DNA]</scope>
    <source>
        <strain evidence="2">cv. JPN11</strain>
        <tissue evidence="1">Leaf</tissue>
    </source>
</reference>
<name>A0ACC1Z3A2_MELAZ</name>
<sequence>MMMMMRKWTAKDVPKEVDVVLKEFNDVMLEELPKRLPPRREVDHRIELEPGTKPPAMSPYRHAPLELQELKKQLQELLDAGYIRPSKAPFGTPVLFQKKKDGSLRMCIDYRALNKVTIKNKYPIPLIADLFDQLGRARYFSKLDLRSGYYQVRIAEGDEPKTTCVTRYGSYEFLVMPFGLTNAPATFSTLMNKLFHPYLDQFMVLYLDDIVIYSNTLEEHVAHLRKVFQVLRENELYVKKEKCSFAQREVYFLGHKIKDGMLMMEKAKVQAIQEWEPPTKIHDLRSFLGLVNYYRRFIKSYSARAAPLTDLLKKNRSWDWTEECQHAFEDLKKAIMEETVLALPDHTKPFKVHTDASDFAIGGVLMQEGQPITFESRKLNEAEKRYTVQEKEMTAIIHCLRVWRRYLLESHFVVM</sequence>
<proteinExistence type="predicted"/>
<gene>
    <name evidence="1" type="ORF">OWV82_002141</name>
</gene>
<feature type="non-terminal residue" evidence="1">
    <location>
        <position position="415"/>
    </location>
</feature>